<evidence type="ECO:0000256" key="1">
    <source>
        <dbReference type="SAM" id="MobiDB-lite"/>
    </source>
</evidence>
<feature type="compositionally biased region" description="Polar residues" evidence="1">
    <location>
        <begin position="24"/>
        <end position="34"/>
    </location>
</feature>
<dbReference type="PANTHER" id="PTHR23250">
    <property type="entry name" value="DYSFERLIN-RELATED"/>
    <property type="match status" value="1"/>
</dbReference>
<dbReference type="PANTHER" id="PTHR23250:SF1">
    <property type="entry name" value="TECTONIN BETA-PROPELLER REPEAT-CONTAINING PROTEIN 1"/>
    <property type="match status" value="1"/>
</dbReference>
<accession>A0A2T6Z9I8</accession>
<dbReference type="InterPro" id="IPR006614">
    <property type="entry name" value="Peroxin/Ferlin"/>
</dbReference>
<evidence type="ECO:0000259" key="2">
    <source>
        <dbReference type="SMART" id="SM00694"/>
    </source>
</evidence>
<dbReference type="GO" id="GO:0016020">
    <property type="term" value="C:membrane"/>
    <property type="evidence" value="ECO:0007669"/>
    <property type="project" value="InterPro"/>
</dbReference>
<evidence type="ECO:0000313" key="4">
    <source>
        <dbReference type="Proteomes" id="UP000244722"/>
    </source>
</evidence>
<dbReference type="AlphaFoldDB" id="A0A2T6Z9I8"/>
<feature type="region of interest" description="Disordered" evidence="1">
    <location>
        <begin position="24"/>
        <end position="63"/>
    </location>
</feature>
<dbReference type="SMART" id="SM00694">
    <property type="entry name" value="DysFC"/>
    <property type="match status" value="1"/>
</dbReference>
<feature type="region of interest" description="Disordered" evidence="1">
    <location>
        <begin position="421"/>
        <end position="467"/>
    </location>
</feature>
<evidence type="ECO:0000313" key="3">
    <source>
        <dbReference type="EMBL" id="PUU72161.1"/>
    </source>
</evidence>
<dbReference type="STRING" id="42251.A0A2T6Z9I8"/>
<comment type="caution">
    <text evidence="3">The sequence shown here is derived from an EMBL/GenBank/DDBJ whole genome shotgun (WGS) entry which is preliminary data.</text>
</comment>
<feature type="compositionally biased region" description="Basic and acidic residues" evidence="1">
    <location>
        <begin position="147"/>
        <end position="156"/>
    </location>
</feature>
<feature type="region of interest" description="Disordered" evidence="1">
    <location>
        <begin position="106"/>
        <end position="161"/>
    </location>
</feature>
<feature type="compositionally biased region" description="Basic and acidic residues" evidence="1">
    <location>
        <begin position="125"/>
        <end position="138"/>
    </location>
</feature>
<dbReference type="Proteomes" id="UP000244722">
    <property type="component" value="Unassembled WGS sequence"/>
</dbReference>
<dbReference type="EMBL" id="NESQ01000702">
    <property type="protein sequence ID" value="PUU72161.1"/>
    <property type="molecule type" value="Genomic_DNA"/>
</dbReference>
<keyword evidence="4" id="KW-1185">Reference proteome</keyword>
<proteinExistence type="predicted"/>
<organism evidence="3 4">
    <name type="scientific">Tuber borchii</name>
    <name type="common">White truffle</name>
    <dbReference type="NCBI Taxonomy" id="42251"/>
    <lineage>
        <taxon>Eukaryota</taxon>
        <taxon>Fungi</taxon>
        <taxon>Dikarya</taxon>
        <taxon>Ascomycota</taxon>
        <taxon>Pezizomycotina</taxon>
        <taxon>Pezizomycetes</taxon>
        <taxon>Pezizales</taxon>
        <taxon>Tuberaceae</taxon>
        <taxon>Tuber</taxon>
    </lineage>
</organism>
<dbReference type="InterPro" id="IPR051513">
    <property type="entry name" value="Tectonin_beta-prop"/>
</dbReference>
<reference evidence="3 4" key="1">
    <citation type="submission" date="2017-04" db="EMBL/GenBank/DDBJ databases">
        <title>Draft genome sequence of Tuber borchii Vittad., a whitish edible truffle.</title>
        <authorList>
            <consortium name="DOE Joint Genome Institute"/>
            <person name="Murat C."/>
            <person name="Kuo A."/>
            <person name="Barry K.W."/>
            <person name="Clum A."/>
            <person name="Dockter R.B."/>
            <person name="Fauchery L."/>
            <person name="Iotti M."/>
            <person name="Kohler A."/>
            <person name="Labutti K."/>
            <person name="Lindquist E.A."/>
            <person name="Lipzen A."/>
            <person name="Ohm R.A."/>
            <person name="Wang M."/>
            <person name="Grigoriev I.V."/>
            <person name="Zambonelli A."/>
            <person name="Martin F.M."/>
        </authorList>
    </citation>
    <scope>NUCLEOTIDE SEQUENCE [LARGE SCALE GENOMIC DNA]</scope>
    <source>
        <strain evidence="3 4">Tbo3840</strain>
    </source>
</reference>
<sequence length="532" mass="59281">MASLSSFRASRSFNSSSGELNLRINLQDNTVSQPPTAPASEAGDALAQPSNASATSSAAPGRRETLLKAITQRKYRGWAIDPVASIDDDLEIANGDGAPDLRAGGVVGNPAEEDIGIVVPSGSGGEDRSPRERGRDRSNTGGNARRSSMEHMLERRKSQKQKKKEIAEIDVLYENQRGVFVCGIPLFSSKGLLNLDPAPWQNGFFHDSAVSIVNAQLPDPSWAWAWKTWYVDMTQDVDEEGWTYSFSFNPVFSWHGNHVWFHSFVRRRRWLRKRIKMSHNPDFSSREGSRERPHGLNRDYFTIHSRHLDGGSTRTGVGKRKQRRSVMEGSEWTGENAEMDDDLEEEGLITDIPKLLRVLKIARLDREKIEVVEKFLKDGGEEVAYLPERIPHIMSLMIFQASRRQLLKLLIAAADELMPSQPLPTASTPHAEPSDLLLADGSSTPQGPEPQSGIQKTDQKAAGQRKYESLKKAIESAEQEVRRLEYWSDVKEVAAGTEGGMKIAEEQAGGLPLGMDDSRLKWKGKEVERRNG</sequence>
<dbReference type="OrthoDB" id="72441at2759"/>
<protein>
    <recommendedName>
        <fullName evidence="2">Peroxin/Ferlin domain-containing protein</fullName>
    </recommendedName>
</protein>
<name>A0A2T6Z9I8_TUBBO</name>
<gene>
    <name evidence="3" type="ORF">B9Z19DRAFT_1069976</name>
</gene>
<feature type="domain" description="Peroxin/Ferlin" evidence="2">
    <location>
        <begin position="241"/>
        <end position="277"/>
    </location>
</feature>
<feature type="region of interest" description="Disordered" evidence="1">
    <location>
        <begin position="311"/>
        <end position="333"/>
    </location>
</feature>
<feature type="compositionally biased region" description="Low complexity" evidence="1">
    <location>
        <begin position="50"/>
        <end position="59"/>
    </location>
</feature>